<dbReference type="Gene3D" id="2.60.120.10">
    <property type="entry name" value="Jelly Rolls"/>
    <property type="match status" value="1"/>
</dbReference>
<proteinExistence type="predicted"/>
<dbReference type="PROSITE" id="PS50042">
    <property type="entry name" value="CNMP_BINDING_3"/>
    <property type="match status" value="1"/>
</dbReference>
<dbReference type="PRINTS" id="PR00034">
    <property type="entry name" value="HTHCRP"/>
</dbReference>
<evidence type="ECO:0000256" key="2">
    <source>
        <dbReference type="ARBA" id="ARBA00023125"/>
    </source>
</evidence>
<dbReference type="PROSITE" id="PS00042">
    <property type="entry name" value="HTH_CRP_1"/>
    <property type="match status" value="1"/>
</dbReference>
<dbReference type="InterPro" id="IPR018490">
    <property type="entry name" value="cNMP-bd_dom_sf"/>
</dbReference>
<accession>A0A560E4Y0</accession>
<evidence type="ECO:0000259" key="6">
    <source>
        <dbReference type="PROSITE" id="PS51063"/>
    </source>
</evidence>
<organism evidence="7 8">
    <name type="scientific">Bradyrhizobium stylosanthis</name>
    <dbReference type="NCBI Taxonomy" id="1803665"/>
    <lineage>
        <taxon>Bacteria</taxon>
        <taxon>Pseudomonadati</taxon>
        <taxon>Pseudomonadota</taxon>
        <taxon>Alphaproteobacteria</taxon>
        <taxon>Hyphomicrobiales</taxon>
        <taxon>Nitrobacteraceae</taxon>
        <taxon>Bradyrhizobium</taxon>
    </lineage>
</organism>
<reference evidence="7 8" key="1">
    <citation type="submission" date="2019-06" db="EMBL/GenBank/DDBJ databases">
        <title>Genomic Encyclopedia of Type Strains, Phase IV (KMG-V): Genome sequencing to study the core and pangenomes of soil and plant-associated prokaryotes.</title>
        <authorList>
            <person name="Whitman W."/>
        </authorList>
    </citation>
    <scope>NUCLEOTIDE SEQUENCE [LARGE SCALE GENOMIC DNA]</scope>
    <source>
        <strain evidence="7 8">BR 510</strain>
    </source>
</reference>
<dbReference type="Pfam" id="PF00027">
    <property type="entry name" value="cNMP_binding"/>
    <property type="match status" value="1"/>
</dbReference>
<dbReference type="CDD" id="cd00038">
    <property type="entry name" value="CAP_ED"/>
    <property type="match status" value="1"/>
</dbReference>
<dbReference type="GO" id="GO:0003700">
    <property type="term" value="F:DNA-binding transcription factor activity"/>
    <property type="evidence" value="ECO:0007669"/>
    <property type="project" value="InterPro"/>
</dbReference>
<evidence type="ECO:0000256" key="3">
    <source>
        <dbReference type="ARBA" id="ARBA00023163"/>
    </source>
</evidence>
<dbReference type="GO" id="GO:0005829">
    <property type="term" value="C:cytosol"/>
    <property type="evidence" value="ECO:0007669"/>
    <property type="project" value="TreeGrafter"/>
</dbReference>
<dbReference type="InterPro" id="IPR014710">
    <property type="entry name" value="RmlC-like_jellyroll"/>
</dbReference>
<keyword evidence="4" id="KW-0535">Nitrogen fixation</keyword>
<gene>
    <name evidence="7" type="ORF">FBZ96_102917</name>
</gene>
<dbReference type="InterPro" id="IPR036388">
    <property type="entry name" value="WH-like_DNA-bd_sf"/>
</dbReference>
<dbReference type="OrthoDB" id="667966at2"/>
<dbReference type="InterPro" id="IPR000595">
    <property type="entry name" value="cNMP-bd_dom"/>
</dbReference>
<feature type="domain" description="HTH crp-type" evidence="6">
    <location>
        <begin position="142"/>
        <end position="214"/>
    </location>
</feature>
<dbReference type="STRING" id="1803665.GCA_001641335_01611"/>
<feature type="domain" description="Cyclic nucleotide-binding" evidence="5">
    <location>
        <begin position="32"/>
        <end position="80"/>
    </location>
</feature>
<dbReference type="InterPro" id="IPR050397">
    <property type="entry name" value="Env_Response_Regulators"/>
</dbReference>
<comment type="caution">
    <text evidence="7">The sequence shown here is derived from an EMBL/GenBank/DDBJ whole genome shotgun (WGS) entry which is preliminary data.</text>
</comment>
<keyword evidence="2" id="KW-0238">DNA-binding</keyword>
<dbReference type="EMBL" id="VITK01000002">
    <property type="protein sequence ID" value="TWB04442.1"/>
    <property type="molecule type" value="Genomic_DNA"/>
</dbReference>
<evidence type="ECO:0000313" key="7">
    <source>
        <dbReference type="EMBL" id="TWB04442.1"/>
    </source>
</evidence>
<dbReference type="Proteomes" id="UP000319949">
    <property type="component" value="Unassembled WGS sequence"/>
</dbReference>
<keyword evidence="3" id="KW-0804">Transcription</keyword>
<sequence length="221" mass="24993">MLIRVNTASRRPIDGPMAAVAGPRALCSEFKYRRGSEIFGEGEHAEYIYQISYGAVRTYKLLADGRRQINSFHLPGDMFGFENSETHRFTAEAIVETHVRIMKRCNLLEAMPSEAAGSKKLIGFVTENLQHAENHMLLLGRKTSLEKVAAFLLEMDGRLAHPDVMTLPMSRRDIADYLGLTLETVSRALSILRDDKILRFHGTTQREVEMLDREKLAKLDA</sequence>
<dbReference type="SMART" id="SM00100">
    <property type="entry name" value="cNMP"/>
    <property type="match status" value="1"/>
</dbReference>
<keyword evidence="1" id="KW-0805">Transcription regulation</keyword>
<evidence type="ECO:0000256" key="4">
    <source>
        <dbReference type="ARBA" id="ARBA00023231"/>
    </source>
</evidence>
<dbReference type="AlphaFoldDB" id="A0A560E4Y0"/>
<evidence type="ECO:0000259" key="5">
    <source>
        <dbReference type="PROSITE" id="PS50042"/>
    </source>
</evidence>
<dbReference type="FunFam" id="1.10.10.10:FF:000028">
    <property type="entry name" value="Fumarate/nitrate reduction transcriptional regulator Fnr"/>
    <property type="match status" value="1"/>
</dbReference>
<name>A0A560E4Y0_9BRAD</name>
<dbReference type="SUPFAM" id="SSF51206">
    <property type="entry name" value="cAMP-binding domain-like"/>
    <property type="match status" value="1"/>
</dbReference>
<dbReference type="RefSeq" id="WP_063683695.1">
    <property type="nucleotide sequence ID" value="NZ_VITK01000002.1"/>
</dbReference>
<protein>
    <submittedName>
        <fullName evidence="7">CRP/FNR family nitrogen fixation transcriptional regulator</fullName>
    </submittedName>
</protein>
<dbReference type="InterPro" id="IPR018335">
    <property type="entry name" value="Tscrpt_reg_HTH_Crp-type_CS"/>
</dbReference>
<dbReference type="InterPro" id="IPR036390">
    <property type="entry name" value="WH_DNA-bd_sf"/>
</dbReference>
<dbReference type="PANTHER" id="PTHR24567">
    <property type="entry name" value="CRP FAMILY TRANSCRIPTIONAL REGULATORY PROTEIN"/>
    <property type="match status" value="1"/>
</dbReference>
<dbReference type="SMART" id="SM00419">
    <property type="entry name" value="HTH_CRP"/>
    <property type="match status" value="1"/>
</dbReference>
<dbReference type="SUPFAM" id="SSF46785">
    <property type="entry name" value="Winged helix' DNA-binding domain"/>
    <property type="match status" value="1"/>
</dbReference>
<evidence type="ECO:0000256" key="1">
    <source>
        <dbReference type="ARBA" id="ARBA00023015"/>
    </source>
</evidence>
<dbReference type="PANTHER" id="PTHR24567:SF75">
    <property type="entry name" value="FUMARATE AND NITRATE REDUCTION REGULATORY PROTEIN"/>
    <property type="match status" value="1"/>
</dbReference>
<keyword evidence="8" id="KW-1185">Reference proteome</keyword>
<dbReference type="PROSITE" id="PS51063">
    <property type="entry name" value="HTH_CRP_2"/>
    <property type="match status" value="1"/>
</dbReference>
<dbReference type="Gene3D" id="1.10.10.10">
    <property type="entry name" value="Winged helix-like DNA-binding domain superfamily/Winged helix DNA-binding domain"/>
    <property type="match status" value="1"/>
</dbReference>
<evidence type="ECO:0000313" key="8">
    <source>
        <dbReference type="Proteomes" id="UP000319949"/>
    </source>
</evidence>
<dbReference type="CDD" id="cd00092">
    <property type="entry name" value="HTH_CRP"/>
    <property type="match status" value="1"/>
</dbReference>
<dbReference type="GO" id="GO:0003677">
    <property type="term" value="F:DNA binding"/>
    <property type="evidence" value="ECO:0007669"/>
    <property type="project" value="UniProtKB-KW"/>
</dbReference>
<dbReference type="InterPro" id="IPR012318">
    <property type="entry name" value="HTH_CRP"/>
</dbReference>
<dbReference type="Pfam" id="PF13545">
    <property type="entry name" value="HTH_Crp_2"/>
    <property type="match status" value="1"/>
</dbReference>